<dbReference type="InterPro" id="IPR002328">
    <property type="entry name" value="ADH_Zn_CS"/>
</dbReference>
<dbReference type="AlphaFoldDB" id="A0A644SZ37"/>
<dbReference type="Gene3D" id="3.90.180.10">
    <property type="entry name" value="Medium-chain alcohol dehydrogenases, catalytic domain"/>
    <property type="match status" value="1"/>
</dbReference>
<dbReference type="InterPro" id="IPR013149">
    <property type="entry name" value="ADH-like_C"/>
</dbReference>
<dbReference type="Pfam" id="PF08240">
    <property type="entry name" value="ADH_N"/>
    <property type="match status" value="1"/>
</dbReference>
<name>A0A644SZ37_9ZZZZ</name>
<organism evidence="6">
    <name type="scientific">bioreactor metagenome</name>
    <dbReference type="NCBI Taxonomy" id="1076179"/>
    <lineage>
        <taxon>unclassified sequences</taxon>
        <taxon>metagenomes</taxon>
        <taxon>ecological metagenomes</taxon>
    </lineage>
</organism>
<reference evidence="6" key="1">
    <citation type="submission" date="2019-08" db="EMBL/GenBank/DDBJ databases">
        <authorList>
            <person name="Kucharzyk K."/>
            <person name="Murdoch R.W."/>
            <person name="Higgins S."/>
            <person name="Loffler F."/>
        </authorList>
    </citation>
    <scope>NUCLEOTIDE SEQUENCE</scope>
</reference>
<dbReference type="GO" id="GO:0008270">
    <property type="term" value="F:zinc ion binding"/>
    <property type="evidence" value="ECO:0007669"/>
    <property type="project" value="InterPro"/>
</dbReference>
<dbReference type="AntiFam" id="ANF00156">
    <property type="entry name" value="Shadow ORF (opposite yahK)"/>
</dbReference>
<keyword evidence="2" id="KW-0862">Zinc</keyword>
<feature type="region of interest" description="Disordered" evidence="4">
    <location>
        <begin position="153"/>
        <end position="172"/>
    </location>
</feature>
<dbReference type="PANTHER" id="PTHR43401:SF2">
    <property type="entry name" value="L-THREONINE 3-DEHYDROGENASE"/>
    <property type="match status" value="1"/>
</dbReference>
<evidence type="ECO:0000256" key="2">
    <source>
        <dbReference type="ARBA" id="ARBA00022833"/>
    </source>
</evidence>
<proteinExistence type="predicted"/>
<keyword evidence="3 6" id="KW-0560">Oxidoreductase</keyword>
<accession>A0A644SZ37</accession>
<comment type="caution">
    <text evidence="6">The sequence shown here is derived from an EMBL/GenBank/DDBJ whole genome shotgun (WGS) entry which is preliminary data.</text>
</comment>
<dbReference type="InterPro" id="IPR020843">
    <property type="entry name" value="ER"/>
</dbReference>
<dbReference type="SUPFAM" id="SSF50129">
    <property type="entry name" value="GroES-like"/>
    <property type="match status" value="1"/>
</dbReference>
<dbReference type="EMBL" id="VSSQ01000010">
    <property type="protein sequence ID" value="MPL59893.1"/>
    <property type="molecule type" value="Genomic_DNA"/>
</dbReference>
<dbReference type="InterPro" id="IPR013154">
    <property type="entry name" value="ADH-like_N"/>
</dbReference>
<protein>
    <submittedName>
        <fullName evidence="6">L-threonine 3-dehydrogenase</fullName>
        <ecNumber evidence="6">1.1.1.103</ecNumber>
    </submittedName>
</protein>
<gene>
    <name evidence="6" type="primary">tdh_3</name>
    <name evidence="6" type="ORF">SDC9_05449</name>
</gene>
<sequence>MKCRPSSCLFLLGFDYDLQGAVDALVEGSVSFLELSDREAVGYQGSEVYLAVGQEGNGSRHIGSALAADREYILVVQGHVFKIDGNRLVGDAQKEHLAVALEGLDGQVEAGLGARDFDHIIQADAVGFPHDNLVRVLLGGGDEPVGAQRLAHRQTGSPGAGEEDAVGAQGLGGRHRCHAQGAGADDQDVLTCDVAAHGFVAIEGAAQVGHQGSDVEGYMIGNFMDGIYVIDHILGVAAGGCESVGPVAFLGVAIVEAGGVIAQAAVPATAAAVVGFYRHPVADGEFVHRIAQGDDNAGVFVTGDVDTVGRLSGEGFVDKSDIGAANGAGFNLDKHFLGAGLGNWNHLQFLMVRTHQNQGLHFFRQIHHILPIVYSEKDKLGLFYNYTRHMMLVKQRYQSANEYNCRTVQQQKTVIPFQSMKALVLKAYNEDLVMEDLPVPSPGPLEVLVKVHYCGICGTDLKIVGGKLPGIIHLPHTPGHEIAGEIVALGEEVKGLSVGDRGIVYLYTTCHDCELCRTGRENICYNLRRLGFELPGGFAEYVKLPAYNFCKVSPESKLEEMAVLTDAVATPYHALKSIAPLKEGQSVLIVGAGGLGLHAVQLAKLAGVRVVVTDVKKDALEAAGRFGADLLVNSAEVDPKKAVLDWTEGRGVDVVLEGVGRQSTVSWSLYCLKPGGTLVIMGYDPPNPITVNTKDMHYNEWKICGTRAATKQDLVELIALTEAGKLKPVVSTVLPFGKTNEGLAAVAQGKTLGRIVIKVM</sequence>
<dbReference type="InterPro" id="IPR036291">
    <property type="entry name" value="NAD(P)-bd_dom_sf"/>
</dbReference>
<evidence type="ECO:0000256" key="3">
    <source>
        <dbReference type="ARBA" id="ARBA00023002"/>
    </source>
</evidence>
<dbReference type="PANTHER" id="PTHR43401">
    <property type="entry name" value="L-THREONINE 3-DEHYDROGENASE"/>
    <property type="match status" value="1"/>
</dbReference>
<evidence type="ECO:0000256" key="4">
    <source>
        <dbReference type="SAM" id="MobiDB-lite"/>
    </source>
</evidence>
<dbReference type="SUPFAM" id="SSF51735">
    <property type="entry name" value="NAD(P)-binding Rossmann-fold domains"/>
    <property type="match status" value="1"/>
</dbReference>
<dbReference type="Pfam" id="PF00107">
    <property type="entry name" value="ADH_zinc_N"/>
    <property type="match status" value="1"/>
</dbReference>
<evidence type="ECO:0000313" key="6">
    <source>
        <dbReference type="EMBL" id="MPL59893.1"/>
    </source>
</evidence>
<dbReference type="CDD" id="cd08254">
    <property type="entry name" value="hydroxyacyl_CoA_DH"/>
    <property type="match status" value="1"/>
</dbReference>
<dbReference type="SMART" id="SM00829">
    <property type="entry name" value="PKS_ER"/>
    <property type="match status" value="1"/>
</dbReference>
<feature type="domain" description="Enoyl reductase (ER)" evidence="5">
    <location>
        <begin position="427"/>
        <end position="757"/>
    </location>
</feature>
<dbReference type="InterPro" id="IPR011032">
    <property type="entry name" value="GroES-like_sf"/>
</dbReference>
<dbReference type="InterPro" id="IPR050129">
    <property type="entry name" value="Zn_alcohol_dh"/>
</dbReference>
<evidence type="ECO:0000259" key="5">
    <source>
        <dbReference type="SMART" id="SM00829"/>
    </source>
</evidence>
<dbReference type="PROSITE" id="PS00059">
    <property type="entry name" value="ADH_ZINC"/>
    <property type="match status" value="1"/>
</dbReference>
<dbReference type="EC" id="1.1.1.103" evidence="6"/>
<evidence type="ECO:0000256" key="1">
    <source>
        <dbReference type="ARBA" id="ARBA00022723"/>
    </source>
</evidence>
<keyword evidence="1" id="KW-0479">Metal-binding</keyword>
<dbReference type="GO" id="GO:0008743">
    <property type="term" value="F:L-threonine 3-dehydrogenase activity"/>
    <property type="evidence" value="ECO:0007669"/>
    <property type="project" value="UniProtKB-EC"/>
</dbReference>